<sequence>MRFGQATTNRTDGLVVVLKDQIQLSGATRNQLHGHRWDTKAVESDVNGIYEGGRPSSQGGNSESAKTCARTFARSARHCVEDMHQQMPDVLRAFTLPCGYYKGFSLEAVEVLMGTIASAPLTGDSSP</sequence>
<evidence type="ECO:0000313" key="3">
    <source>
        <dbReference type="WBParaSite" id="HPBE_0001443201-mRNA-1"/>
    </source>
</evidence>
<dbReference type="Proteomes" id="UP000050761">
    <property type="component" value="Unassembled WGS sequence"/>
</dbReference>
<name>A0A183G045_HELPZ</name>
<keyword evidence="2" id="KW-1185">Reference proteome</keyword>
<dbReference type="EMBL" id="UZAH01028359">
    <property type="protein sequence ID" value="VDO99614.1"/>
    <property type="molecule type" value="Genomic_DNA"/>
</dbReference>
<reference evidence="1 2" key="1">
    <citation type="submission" date="2018-11" db="EMBL/GenBank/DDBJ databases">
        <authorList>
            <consortium name="Pathogen Informatics"/>
        </authorList>
    </citation>
    <scope>NUCLEOTIDE SEQUENCE [LARGE SCALE GENOMIC DNA]</scope>
</reference>
<protein>
    <submittedName>
        <fullName evidence="3">Transposase</fullName>
    </submittedName>
</protein>
<organism evidence="2 3">
    <name type="scientific">Heligmosomoides polygyrus</name>
    <name type="common">Parasitic roundworm</name>
    <dbReference type="NCBI Taxonomy" id="6339"/>
    <lineage>
        <taxon>Eukaryota</taxon>
        <taxon>Metazoa</taxon>
        <taxon>Ecdysozoa</taxon>
        <taxon>Nematoda</taxon>
        <taxon>Chromadorea</taxon>
        <taxon>Rhabditida</taxon>
        <taxon>Rhabditina</taxon>
        <taxon>Rhabditomorpha</taxon>
        <taxon>Strongyloidea</taxon>
        <taxon>Heligmosomidae</taxon>
        <taxon>Heligmosomoides</taxon>
    </lineage>
</organism>
<accession>A0A183G045</accession>
<evidence type="ECO:0000313" key="1">
    <source>
        <dbReference type="EMBL" id="VDO99614.1"/>
    </source>
</evidence>
<gene>
    <name evidence="1" type="ORF">HPBE_LOCUS14433</name>
</gene>
<accession>A0A3P8AVU6</accession>
<dbReference type="AlphaFoldDB" id="A0A183G045"/>
<reference evidence="3" key="2">
    <citation type="submission" date="2019-09" db="UniProtKB">
        <authorList>
            <consortium name="WormBaseParasite"/>
        </authorList>
    </citation>
    <scope>IDENTIFICATION</scope>
</reference>
<dbReference type="WBParaSite" id="HPBE_0001443201-mRNA-1">
    <property type="protein sequence ID" value="HPBE_0001443201-mRNA-1"/>
    <property type="gene ID" value="HPBE_0001443201"/>
</dbReference>
<evidence type="ECO:0000313" key="2">
    <source>
        <dbReference type="Proteomes" id="UP000050761"/>
    </source>
</evidence>
<proteinExistence type="predicted"/>